<keyword evidence="10" id="KW-1185">Reference proteome</keyword>
<dbReference type="Gene3D" id="3.90.1680.10">
    <property type="entry name" value="SOS response associated peptidase-like"/>
    <property type="match status" value="1"/>
</dbReference>
<keyword evidence="3" id="KW-0227">DNA damage</keyword>
<dbReference type="RefSeq" id="WP_320508921.1">
    <property type="nucleotide sequence ID" value="NZ_JAXCLW010000003.1"/>
</dbReference>
<evidence type="ECO:0000256" key="5">
    <source>
        <dbReference type="ARBA" id="ARBA00023124"/>
    </source>
</evidence>
<comment type="similarity">
    <text evidence="1 8">Belongs to the SOS response-associated peptidase family.</text>
</comment>
<dbReference type="PANTHER" id="PTHR13604:SF0">
    <property type="entry name" value="ABASIC SITE PROCESSING PROTEIN HMCES"/>
    <property type="match status" value="1"/>
</dbReference>
<comment type="caution">
    <text evidence="9">The sequence shown here is derived from an EMBL/GenBank/DDBJ whole genome shotgun (WGS) entry which is preliminary data.</text>
</comment>
<evidence type="ECO:0000256" key="7">
    <source>
        <dbReference type="ARBA" id="ARBA00023239"/>
    </source>
</evidence>
<protein>
    <recommendedName>
        <fullName evidence="8">Abasic site processing protein</fullName>
        <ecNumber evidence="8">3.4.-.-</ecNumber>
    </recommendedName>
</protein>
<evidence type="ECO:0000313" key="9">
    <source>
        <dbReference type="EMBL" id="MDY0883856.1"/>
    </source>
</evidence>
<evidence type="ECO:0000256" key="1">
    <source>
        <dbReference type="ARBA" id="ARBA00008136"/>
    </source>
</evidence>
<evidence type="ECO:0000256" key="3">
    <source>
        <dbReference type="ARBA" id="ARBA00022763"/>
    </source>
</evidence>
<evidence type="ECO:0000256" key="8">
    <source>
        <dbReference type="RuleBase" id="RU364100"/>
    </source>
</evidence>
<reference evidence="9 10" key="1">
    <citation type="journal article" date="2016" name="Antonie Van Leeuwenhoek">
        <title>Dongia soli sp. nov., isolated from soil from Dokdo, Korea.</title>
        <authorList>
            <person name="Kim D.U."/>
            <person name="Lee H."/>
            <person name="Kim H."/>
            <person name="Kim S.G."/>
            <person name="Ka J.O."/>
        </authorList>
    </citation>
    <scope>NUCLEOTIDE SEQUENCE [LARGE SCALE GENOMIC DNA]</scope>
    <source>
        <strain evidence="9 10">D78</strain>
    </source>
</reference>
<keyword evidence="5" id="KW-0190">Covalent protein-DNA linkage</keyword>
<name>A0ABU5ECE8_9PROT</name>
<organism evidence="9 10">
    <name type="scientific">Dongia soli</name>
    <dbReference type="NCBI Taxonomy" id="600628"/>
    <lineage>
        <taxon>Bacteria</taxon>
        <taxon>Pseudomonadati</taxon>
        <taxon>Pseudomonadota</taxon>
        <taxon>Alphaproteobacteria</taxon>
        <taxon>Rhodospirillales</taxon>
        <taxon>Dongiaceae</taxon>
        <taxon>Dongia</taxon>
    </lineage>
</organism>
<dbReference type="Pfam" id="PF02586">
    <property type="entry name" value="SRAP"/>
    <property type="match status" value="1"/>
</dbReference>
<dbReference type="SUPFAM" id="SSF143081">
    <property type="entry name" value="BB1717-like"/>
    <property type="match status" value="1"/>
</dbReference>
<proteinExistence type="inferred from homology"/>
<dbReference type="InterPro" id="IPR003738">
    <property type="entry name" value="SRAP"/>
</dbReference>
<accession>A0ABU5ECE8</accession>
<keyword evidence="4 8" id="KW-0378">Hydrolase</keyword>
<keyword evidence="6" id="KW-0238">DNA-binding</keyword>
<dbReference type="PANTHER" id="PTHR13604">
    <property type="entry name" value="DC12-RELATED"/>
    <property type="match status" value="1"/>
</dbReference>
<evidence type="ECO:0000256" key="4">
    <source>
        <dbReference type="ARBA" id="ARBA00022801"/>
    </source>
</evidence>
<keyword evidence="2 8" id="KW-0645">Protease</keyword>
<evidence type="ECO:0000313" key="10">
    <source>
        <dbReference type="Proteomes" id="UP001279642"/>
    </source>
</evidence>
<evidence type="ECO:0000256" key="2">
    <source>
        <dbReference type="ARBA" id="ARBA00022670"/>
    </source>
</evidence>
<dbReference type="InterPro" id="IPR036590">
    <property type="entry name" value="SRAP-like"/>
</dbReference>
<dbReference type="EC" id="3.4.-.-" evidence="8"/>
<keyword evidence="7" id="KW-0456">Lyase</keyword>
<dbReference type="EMBL" id="JAXCLW010000003">
    <property type="protein sequence ID" value="MDY0883856.1"/>
    <property type="molecule type" value="Genomic_DNA"/>
</dbReference>
<dbReference type="Proteomes" id="UP001279642">
    <property type="component" value="Unassembled WGS sequence"/>
</dbReference>
<evidence type="ECO:0000256" key="6">
    <source>
        <dbReference type="ARBA" id="ARBA00023125"/>
    </source>
</evidence>
<gene>
    <name evidence="9" type="ORF">SMD27_13475</name>
</gene>
<sequence length="244" mass="27582">MCGRFKLTTPPDALEALFEIRCTLNLAPRYNIAPTQEAPVIGLGQEGRRELRLFRWGLVPAWAKDTKMAGSMINARSETVHEKPAFRQAFAKRRCLIPVDGFYEWQKPGEQEAERLGKIPVLLTLPNQQCFAFAGLWEGWKNPDGTILRSFTIITTTAIPDLQQLHHRMPVILPPQAYTAWLDPSTSEAFLRDLLQPYEVQPITQTPVGNAVSSVRNDDARCVEPRPLIPTELALDWPEQRAGR</sequence>